<dbReference type="InParanoid" id="K0I8E1"/>
<reference evidence="4 5" key="1">
    <citation type="journal article" date="2012" name="Environ. Microbiol.">
        <title>The genome of the ammonia-oxidizing Candidatus Nitrososphaera gargensis: insights into metabolic versatility and environmental adaptations.</title>
        <authorList>
            <person name="Spang A."/>
            <person name="Poehlein A."/>
            <person name="Offre P."/>
            <person name="Zumbragel S."/>
            <person name="Haider S."/>
            <person name="Rychlik N."/>
            <person name="Nowka B."/>
            <person name="Schmeisser C."/>
            <person name="Lebedeva E.V."/>
            <person name="Rattei T."/>
            <person name="Bohm C."/>
            <person name="Schmid M."/>
            <person name="Galushko A."/>
            <person name="Hatzenpichler R."/>
            <person name="Weinmaier T."/>
            <person name="Daniel R."/>
            <person name="Schleper C."/>
            <person name="Spieck E."/>
            <person name="Streit W."/>
            <person name="Wagner M."/>
        </authorList>
    </citation>
    <scope>NUCLEOTIDE SEQUENCE [LARGE SCALE GENOMIC DNA]</scope>
    <source>
        <strain evidence="5">Ga9.2</strain>
    </source>
</reference>
<dbReference type="FunFam" id="1.10.10.2830:FF:000001">
    <property type="entry name" value="Chromosome partitioning protein ParB"/>
    <property type="match status" value="1"/>
</dbReference>
<dbReference type="InterPro" id="IPR036086">
    <property type="entry name" value="ParB/Sulfiredoxin_sf"/>
</dbReference>
<accession>K0I8E1</accession>
<dbReference type="InterPro" id="IPR004437">
    <property type="entry name" value="ParB/RepB/Spo0J"/>
</dbReference>
<dbReference type="HOGENOM" id="CLU_023853_0_1_2"/>
<feature type="domain" description="ParB-like N-terminal" evidence="3">
    <location>
        <begin position="10"/>
        <end position="101"/>
    </location>
</feature>
<proteinExistence type="inferred from homology"/>
<dbReference type="Pfam" id="PF17762">
    <property type="entry name" value="HTH_ParB"/>
    <property type="match status" value="1"/>
</dbReference>
<dbReference type="NCBIfam" id="TIGR00180">
    <property type="entry name" value="parB_part"/>
    <property type="match status" value="1"/>
</dbReference>
<dbReference type="SUPFAM" id="SSF109709">
    <property type="entry name" value="KorB DNA-binding domain-like"/>
    <property type="match status" value="1"/>
</dbReference>
<evidence type="ECO:0000256" key="1">
    <source>
        <dbReference type="ARBA" id="ARBA00006295"/>
    </source>
</evidence>
<evidence type="ECO:0000313" key="4">
    <source>
        <dbReference type="EMBL" id="AFU57546.1"/>
    </source>
</evidence>
<evidence type="ECO:0000256" key="2">
    <source>
        <dbReference type="ARBA" id="ARBA00022829"/>
    </source>
</evidence>
<dbReference type="AlphaFoldDB" id="K0I8E1"/>
<sequence>MEFVDSSVVEQIEMKMIRPSQFAIRDKFLKNDQEFETLVNSIREHGLLQPILIRPFSNGFEIVAGHRRFQACRTLRWRFISAKIRELSDKQAYEIQLTENIQRKSMDPIEEAEAFRRYVIDFGWGGVSELARKIGKSEEYVSHHIQLLKLPEEIKQKVASKSLNISQAIEIAEVPSDKQPKLLSHIMNNNNLTVRQIRELKSALRQADDIDDDMLVISSRTRSKSFTIAKKTSLTLRIALTRLDNLINEVHTTVEPDQRAELVDFLMSVRLRIHSMIDESIRFKSKINSDTN</sequence>
<dbReference type="EMBL" id="CP002408">
    <property type="protein sequence ID" value="AFU57546.1"/>
    <property type="molecule type" value="Genomic_DNA"/>
</dbReference>
<evidence type="ECO:0000313" key="5">
    <source>
        <dbReference type="Proteomes" id="UP000008037"/>
    </source>
</evidence>
<dbReference type="GO" id="GO:0007059">
    <property type="term" value="P:chromosome segregation"/>
    <property type="evidence" value="ECO:0007669"/>
    <property type="project" value="UniProtKB-KW"/>
</dbReference>
<dbReference type="OrthoDB" id="2340at2157"/>
<evidence type="ECO:0000259" key="3">
    <source>
        <dbReference type="SMART" id="SM00470"/>
    </source>
</evidence>
<dbReference type="CDD" id="cd16396">
    <property type="entry name" value="Noc_N"/>
    <property type="match status" value="1"/>
</dbReference>
<dbReference type="GeneID" id="13794998"/>
<name>K0I8E1_NITGG</name>
<dbReference type="Pfam" id="PF02195">
    <property type="entry name" value="ParB_N"/>
    <property type="match status" value="1"/>
</dbReference>
<dbReference type="RefSeq" id="WP_015018092.1">
    <property type="nucleotide sequence ID" value="NC_018719.1"/>
</dbReference>
<keyword evidence="5" id="KW-1185">Reference proteome</keyword>
<gene>
    <name evidence="4" type="ordered locus">Ngar_c06030</name>
</gene>
<dbReference type="InterPro" id="IPR003115">
    <property type="entry name" value="ParB_N"/>
</dbReference>
<dbReference type="STRING" id="1237085.Ngar_c06030"/>
<dbReference type="InterPro" id="IPR050336">
    <property type="entry name" value="Chromosome_partition/occlusion"/>
</dbReference>
<dbReference type="BioCyc" id="CNIT1237085:G1324-601-MONOMER"/>
<dbReference type="Gene3D" id="3.90.1530.30">
    <property type="match status" value="1"/>
</dbReference>
<dbReference type="GO" id="GO:0005694">
    <property type="term" value="C:chromosome"/>
    <property type="evidence" value="ECO:0007669"/>
    <property type="project" value="TreeGrafter"/>
</dbReference>
<dbReference type="Proteomes" id="UP000008037">
    <property type="component" value="Chromosome"/>
</dbReference>
<dbReference type="Gene3D" id="1.10.10.2830">
    <property type="match status" value="1"/>
</dbReference>
<dbReference type="PANTHER" id="PTHR33375">
    <property type="entry name" value="CHROMOSOME-PARTITIONING PROTEIN PARB-RELATED"/>
    <property type="match status" value="1"/>
</dbReference>
<dbReference type="GO" id="GO:0003677">
    <property type="term" value="F:DNA binding"/>
    <property type="evidence" value="ECO:0007669"/>
    <property type="project" value="InterPro"/>
</dbReference>
<keyword evidence="2" id="KW-0159">Chromosome partition</keyword>
<dbReference type="KEGG" id="nga:Ngar_c06030"/>
<dbReference type="InterPro" id="IPR041468">
    <property type="entry name" value="HTH_ParB/Spo0J"/>
</dbReference>
<protein>
    <submittedName>
        <fullName evidence="4">Putative transcriptional regulator</fullName>
    </submittedName>
</protein>
<organism evidence="4 5">
    <name type="scientific">Nitrososphaera gargensis (strain Ga9.2)</name>
    <dbReference type="NCBI Taxonomy" id="1237085"/>
    <lineage>
        <taxon>Archaea</taxon>
        <taxon>Nitrososphaerota</taxon>
        <taxon>Nitrososphaeria</taxon>
        <taxon>Nitrososphaerales</taxon>
        <taxon>Nitrososphaeraceae</taxon>
        <taxon>Nitrososphaera</taxon>
    </lineage>
</organism>
<comment type="similarity">
    <text evidence="1">Belongs to the ParB family.</text>
</comment>
<dbReference type="PANTHER" id="PTHR33375:SF1">
    <property type="entry name" value="CHROMOSOME-PARTITIONING PROTEIN PARB-RELATED"/>
    <property type="match status" value="1"/>
</dbReference>
<dbReference type="SMART" id="SM00470">
    <property type="entry name" value="ParB"/>
    <property type="match status" value="1"/>
</dbReference>
<dbReference type="SUPFAM" id="SSF110849">
    <property type="entry name" value="ParB/Sulfiredoxin"/>
    <property type="match status" value="1"/>
</dbReference>